<dbReference type="EMBL" id="NGJT01000021">
    <property type="protein sequence ID" value="RST91678.1"/>
    <property type="molecule type" value="Genomic_DNA"/>
</dbReference>
<reference evidence="1 2" key="1">
    <citation type="submission" date="2017-05" db="EMBL/GenBank/DDBJ databases">
        <title>Vagococcus spp. assemblies.</title>
        <authorList>
            <person name="Gulvik C.A."/>
        </authorList>
    </citation>
    <scope>NUCLEOTIDE SEQUENCE [LARGE SCALE GENOMIC DNA]</scope>
    <source>
        <strain evidence="1 2">SS1994</strain>
    </source>
</reference>
<sequence length="296" mass="32978">MTKFIMVIFSLVVLTACSQGKDSTGVESTSIDSTIVETSITATKSSTEEVSSSSTETAQNFLYAVNLNDFVQEVKPNGNEANQKTIYHLTFSTNKKNVPTTITLNTKDLNDFGNGIYISSDTEEVFYPVSINEIPTKTIILVGDNGKERKVKVNTEVKIEMPDNQSDSLQIVGDSYYLFYNQQETISLATRNLDENPGSKDLDNSNMIEYVQQVYSQDIEDSEPAENTKSDEYYHAIKEAWNKQKDYVDAIEDPKIKQATQTPSSAANAEAIRLEQENPEDAEVIKASLKRVLDGE</sequence>
<evidence type="ECO:0000313" key="2">
    <source>
        <dbReference type="Proteomes" id="UP000288490"/>
    </source>
</evidence>
<dbReference type="OrthoDB" id="2185366at2"/>
<dbReference type="AlphaFoldDB" id="A0A429ZD91"/>
<evidence type="ECO:0000313" key="1">
    <source>
        <dbReference type="EMBL" id="RST91678.1"/>
    </source>
</evidence>
<comment type="caution">
    <text evidence="1">The sequence shown here is derived from an EMBL/GenBank/DDBJ whole genome shotgun (WGS) entry which is preliminary data.</text>
</comment>
<keyword evidence="2" id="KW-1185">Reference proteome</keyword>
<protein>
    <submittedName>
        <fullName evidence="1">Uncharacterized protein</fullName>
    </submittedName>
</protein>
<gene>
    <name evidence="1" type="ORF">CBF36_09725</name>
</gene>
<dbReference type="PROSITE" id="PS51257">
    <property type="entry name" value="PROKAR_LIPOPROTEIN"/>
    <property type="match status" value="1"/>
</dbReference>
<accession>A0A429ZD91</accession>
<proteinExistence type="predicted"/>
<name>A0A429ZD91_9ENTE</name>
<organism evidence="1 2">
    <name type="scientific">Vagococcus bubulae</name>
    <dbReference type="NCBI Taxonomy" id="1977868"/>
    <lineage>
        <taxon>Bacteria</taxon>
        <taxon>Bacillati</taxon>
        <taxon>Bacillota</taxon>
        <taxon>Bacilli</taxon>
        <taxon>Lactobacillales</taxon>
        <taxon>Enterococcaceae</taxon>
        <taxon>Vagococcus</taxon>
    </lineage>
</organism>
<dbReference type="RefSeq" id="WP_125958253.1">
    <property type="nucleotide sequence ID" value="NZ_NGJT01000021.1"/>
</dbReference>
<dbReference type="Proteomes" id="UP000288490">
    <property type="component" value="Unassembled WGS sequence"/>
</dbReference>